<feature type="modified residue" description="N6-(pyridoxal phosphate)lysine" evidence="8">
    <location>
        <position position="204"/>
    </location>
</feature>
<reference evidence="11 12" key="1">
    <citation type="submission" date="2018-03" db="EMBL/GenBank/DDBJ databases">
        <title>The draft genome of Mesorhizobium soli JCM 19897.</title>
        <authorList>
            <person name="Li L."/>
            <person name="Liu L."/>
            <person name="Liang L."/>
            <person name="Wang T."/>
            <person name="Zhang X."/>
        </authorList>
    </citation>
    <scope>NUCLEOTIDE SEQUENCE [LARGE SCALE GENOMIC DNA]</scope>
    <source>
        <strain evidence="11 12">JCM 19897</strain>
    </source>
</reference>
<dbReference type="GO" id="GO:0047804">
    <property type="term" value="F:cysteine-S-conjugate beta-lyase activity"/>
    <property type="evidence" value="ECO:0007669"/>
    <property type="project" value="UniProtKB-EC"/>
</dbReference>
<evidence type="ECO:0000256" key="10">
    <source>
        <dbReference type="SAM" id="MobiDB-lite"/>
    </source>
</evidence>
<comment type="catalytic activity">
    <reaction evidence="7">
        <text>an S-substituted L-cysteine + H2O = a thiol + pyruvate + NH4(+)</text>
        <dbReference type="Rhea" id="RHEA:18121"/>
        <dbReference type="ChEBI" id="CHEBI:15361"/>
        <dbReference type="ChEBI" id="CHEBI:15377"/>
        <dbReference type="ChEBI" id="CHEBI:28938"/>
        <dbReference type="ChEBI" id="CHEBI:29256"/>
        <dbReference type="ChEBI" id="CHEBI:58717"/>
        <dbReference type="EC" id="4.4.1.13"/>
    </reaction>
</comment>
<comment type="similarity">
    <text evidence="2 9">Belongs to the trans-sulfuration enzymes family.</text>
</comment>
<comment type="pathway">
    <text evidence="5">Amino-acid biosynthesis; L-methionine biosynthesis via de novo pathway; L-homocysteine from L-cystathionine: step 1/1.</text>
</comment>
<dbReference type="PROSITE" id="PS00868">
    <property type="entry name" value="CYS_MET_METAB_PP"/>
    <property type="match status" value="1"/>
</dbReference>
<evidence type="ECO:0000256" key="4">
    <source>
        <dbReference type="ARBA" id="ARBA00023239"/>
    </source>
</evidence>
<dbReference type="AlphaFoldDB" id="A0A2P7S547"/>
<organism evidence="11 12">
    <name type="scientific">Pseudaminobacter soli</name>
    <name type="common">ex Li et al. 2025</name>
    <dbReference type="NCBI Taxonomy" id="1295366"/>
    <lineage>
        <taxon>Bacteria</taxon>
        <taxon>Pseudomonadati</taxon>
        <taxon>Pseudomonadota</taxon>
        <taxon>Alphaproteobacteria</taxon>
        <taxon>Hyphomicrobiales</taxon>
        <taxon>Phyllobacteriaceae</taxon>
        <taxon>Pseudaminobacter</taxon>
    </lineage>
</organism>
<comment type="caution">
    <text evidence="11">The sequence shown here is derived from an EMBL/GenBank/DDBJ whole genome shotgun (WGS) entry which is preliminary data.</text>
</comment>
<dbReference type="InterPro" id="IPR015422">
    <property type="entry name" value="PyrdxlP-dep_Trfase_small"/>
</dbReference>
<evidence type="ECO:0000313" key="11">
    <source>
        <dbReference type="EMBL" id="PSJ57581.1"/>
    </source>
</evidence>
<dbReference type="Gene3D" id="3.90.1150.10">
    <property type="entry name" value="Aspartate Aminotransferase, domain 1"/>
    <property type="match status" value="1"/>
</dbReference>
<dbReference type="RefSeq" id="WP_106726114.1">
    <property type="nucleotide sequence ID" value="NZ_PXYL01000013.1"/>
</dbReference>
<keyword evidence="4 11" id="KW-0456">Lyase</keyword>
<keyword evidence="3 8" id="KW-0663">Pyridoxal phosphate</keyword>
<evidence type="ECO:0000313" key="12">
    <source>
        <dbReference type="Proteomes" id="UP000240653"/>
    </source>
</evidence>
<evidence type="ECO:0000256" key="9">
    <source>
        <dbReference type="RuleBase" id="RU362118"/>
    </source>
</evidence>
<sequence length="421" mass="45702">MDDQTRCVITPNVKTDGFDALGRAVYRASTIVFADAASYANRGQRGPDGYSYGLYGTPTTRTLERKITELEQGYRTLLVSSGQAANAIAILSLLKEGDRILIADAAYPPVRDFANNDLPRFGISAAYYDPTSPDEVERQIDARTKIVWCESPGSTTMEVQDLPRIAEIAHRHGALVGCDNTWATPLNFKPLLHGADIVTEALTKYISGHSDVLMGSITVAAETHYQTIRSTMGRLGIGVSPDDASLVLRGMETLGVRMKHAHQGAMAAIAWLEQHPLVERVLYPALPSSVGHDIWRRDFAGASGVFSVVLVPKAVAHISAALDTLKTFAIGASWGGTRSLVAPMPVKANRSATTWEGDDLVLRMSIGLEAEEDLMADLRRLLATIEERIDLDRSASRVHSASQTTNKKGNENDQHQGIHAD</sequence>
<dbReference type="FunFam" id="3.40.640.10:FF:000046">
    <property type="entry name" value="Cystathionine gamma-lyase"/>
    <property type="match status" value="1"/>
</dbReference>
<dbReference type="Pfam" id="PF01053">
    <property type="entry name" value="Cys_Met_Meta_PP"/>
    <property type="match status" value="1"/>
</dbReference>
<evidence type="ECO:0000256" key="6">
    <source>
        <dbReference type="ARBA" id="ARBA00047517"/>
    </source>
</evidence>
<dbReference type="GO" id="GO:0019346">
    <property type="term" value="P:transsulfuration"/>
    <property type="evidence" value="ECO:0007669"/>
    <property type="project" value="InterPro"/>
</dbReference>
<feature type="region of interest" description="Disordered" evidence="10">
    <location>
        <begin position="394"/>
        <end position="421"/>
    </location>
</feature>
<dbReference type="Proteomes" id="UP000240653">
    <property type="component" value="Unassembled WGS sequence"/>
</dbReference>
<dbReference type="OrthoDB" id="9790858at2"/>
<dbReference type="SUPFAM" id="SSF53383">
    <property type="entry name" value="PLP-dependent transferases"/>
    <property type="match status" value="1"/>
</dbReference>
<dbReference type="GO" id="GO:0019450">
    <property type="term" value="P:L-cysteine catabolic process to pyruvate"/>
    <property type="evidence" value="ECO:0007669"/>
    <property type="project" value="TreeGrafter"/>
</dbReference>
<gene>
    <name evidence="11" type="ORF">C7I85_21670</name>
</gene>
<evidence type="ECO:0000256" key="8">
    <source>
        <dbReference type="PIRSR" id="PIRSR001434-2"/>
    </source>
</evidence>
<accession>A0A2P7S547</accession>
<protein>
    <submittedName>
        <fullName evidence="11">Cystathionine beta-lyase</fullName>
    </submittedName>
</protein>
<comment type="catalytic activity">
    <reaction evidence="6">
        <text>L,L-cystathionine + H2O = L-homocysteine + pyruvate + NH4(+)</text>
        <dbReference type="Rhea" id="RHEA:13965"/>
        <dbReference type="ChEBI" id="CHEBI:15361"/>
        <dbReference type="ChEBI" id="CHEBI:15377"/>
        <dbReference type="ChEBI" id="CHEBI:28938"/>
        <dbReference type="ChEBI" id="CHEBI:58161"/>
        <dbReference type="ChEBI" id="CHEBI:58199"/>
    </reaction>
</comment>
<dbReference type="InterPro" id="IPR054542">
    <property type="entry name" value="Cys_met_metab_PP"/>
</dbReference>
<dbReference type="PANTHER" id="PTHR43500">
    <property type="entry name" value="CYSTATHIONINE BETA-LYASE-RELATED"/>
    <property type="match status" value="1"/>
</dbReference>
<feature type="compositionally biased region" description="Basic and acidic residues" evidence="10">
    <location>
        <begin position="408"/>
        <end position="421"/>
    </location>
</feature>
<dbReference type="InterPro" id="IPR015421">
    <property type="entry name" value="PyrdxlP-dep_Trfase_major"/>
</dbReference>
<evidence type="ECO:0000256" key="2">
    <source>
        <dbReference type="ARBA" id="ARBA00009077"/>
    </source>
</evidence>
<dbReference type="Gene3D" id="3.40.640.10">
    <property type="entry name" value="Type I PLP-dependent aspartate aminotransferase-like (Major domain)"/>
    <property type="match status" value="1"/>
</dbReference>
<dbReference type="InterPro" id="IPR000277">
    <property type="entry name" value="Cys/Met-Metab_PyrdxlP-dep_enz"/>
</dbReference>
<dbReference type="EMBL" id="PXYL01000013">
    <property type="protein sequence ID" value="PSJ57581.1"/>
    <property type="molecule type" value="Genomic_DNA"/>
</dbReference>
<comment type="cofactor">
    <cofactor evidence="1 9">
        <name>pyridoxal 5'-phosphate</name>
        <dbReference type="ChEBI" id="CHEBI:597326"/>
    </cofactor>
</comment>
<dbReference type="GO" id="GO:0030170">
    <property type="term" value="F:pyridoxal phosphate binding"/>
    <property type="evidence" value="ECO:0007669"/>
    <property type="project" value="InterPro"/>
</dbReference>
<dbReference type="PIRSF" id="PIRSF001434">
    <property type="entry name" value="CGS"/>
    <property type="match status" value="1"/>
</dbReference>
<keyword evidence="12" id="KW-1185">Reference proteome</keyword>
<evidence type="ECO:0000256" key="7">
    <source>
        <dbReference type="ARBA" id="ARBA00047625"/>
    </source>
</evidence>
<evidence type="ECO:0000256" key="5">
    <source>
        <dbReference type="ARBA" id="ARBA00046315"/>
    </source>
</evidence>
<proteinExistence type="inferred from homology"/>
<name>A0A2P7S547_9HYPH</name>
<feature type="compositionally biased region" description="Polar residues" evidence="10">
    <location>
        <begin position="397"/>
        <end position="407"/>
    </location>
</feature>
<dbReference type="InterPro" id="IPR006233">
    <property type="entry name" value="Cys_b_lyase_bac"/>
</dbReference>
<evidence type="ECO:0000256" key="3">
    <source>
        <dbReference type="ARBA" id="ARBA00022898"/>
    </source>
</evidence>
<evidence type="ECO:0000256" key="1">
    <source>
        <dbReference type="ARBA" id="ARBA00001933"/>
    </source>
</evidence>
<dbReference type="InterPro" id="IPR015424">
    <property type="entry name" value="PyrdxlP-dep_Trfase"/>
</dbReference>
<dbReference type="PANTHER" id="PTHR43500:SF1">
    <property type="entry name" value="CYSTATHIONINE BETA-LYASE-RELATED"/>
    <property type="match status" value="1"/>
</dbReference>